<keyword evidence="1" id="KW-0812">Transmembrane</keyword>
<dbReference type="Proteomes" id="UP000198742">
    <property type="component" value="Unassembled WGS sequence"/>
</dbReference>
<evidence type="ECO:0000313" key="2">
    <source>
        <dbReference type="EMBL" id="SEB50040.1"/>
    </source>
</evidence>
<dbReference type="AlphaFoldDB" id="A0A1H4JUS8"/>
<keyword evidence="1" id="KW-0472">Membrane</keyword>
<proteinExistence type="predicted"/>
<organism evidence="2 3">
    <name type="scientific">Nocardioides exalbidus</name>
    <dbReference type="NCBI Taxonomy" id="402596"/>
    <lineage>
        <taxon>Bacteria</taxon>
        <taxon>Bacillati</taxon>
        <taxon>Actinomycetota</taxon>
        <taxon>Actinomycetes</taxon>
        <taxon>Propionibacteriales</taxon>
        <taxon>Nocardioidaceae</taxon>
        <taxon>Nocardioides</taxon>
    </lineage>
</organism>
<keyword evidence="3" id="KW-1185">Reference proteome</keyword>
<reference evidence="3" key="1">
    <citation type="submission" date="2016-10" db="EMBL/GenBank/DDBJ databases">
        <authorList>
            <person name="Varghese N."/>
            <person name="Submissions S."/>
        </authorList>
    </citation>
    <scope>NUCLEOTIDE SEQUENCE [LARGE SCALE GENOMIC DNA]</scope>
    <source>
        <strain evidence="3">DSM 22017</strain>
    </source>
</reference>
<evidence type="ECO:0000313" key="3">
    <source>
        <dbReference type="Proteomes" id="UP000198742"/>
    </source>
</evidence>
<evidence type="ECO:0000256" key="1">
    <source>
        <dbReference type="SAM" id="Phobius"/>
    </source>
</evidence>
<gene>
    <name evidence="2" type="ORF">SAMN04489844_0309</name>
</gene>
<sequence>MHVPVTVPLRPLWHMGALHPVEQYLTLLLAFGPFVVLGIVIWLRSKEHDGAE</sequence>
<protein>
    <submittedName>
        <fullName evidence="2">Uncharacterized protein</fullName>
    </submittedName>
</protein>
<keyword evidence="1" id="KW-1133">Transmembrane helix</keyword>
<accession>A0A1H4JUS8</accession>
<dbReference type="EMBL" id="FNRT01000002">
    <property type="protein sequence ID" value="SEB50040.1"/>
    <property type="molecule type" value="Genomic_DNA"/>
</dbReference>
<name>A0A1H4JUS8_9ACTN</name>
<feature type="transmembrane region" description="Helical" evidence="1">
    <location>
        <begin position="24"/>
        <end position="43"/>
    </location>
</feature>
<dbReference type="STRING" id="402596.SAMN04489844_0309"/>